<evidence type="ECO:0000256" key="1">
    <source>
        <dbReference type="SAM" id="SignalP"/>
    </source>
</evidence>
<comment type="caution">
    <text evidence="2">The sequence shown here is derived from an EMBL/GenBank/DDBJ whole genome shotgun (WGS) entry which is preliminary data.</text>
</comment>
<evidence type="ECO:0008006" key="4">
    <source>
        <dbReference type="Google" id="ProtNLM"/>
    </source>
</evidence>
<keyword evidence="3" id="KW-1185">Reference proteome</keyword>
<feature type="chain" id="PRO_5034217568" description="Lipoprotein" evidence="1">
    <location>
        <begin position="23"/>
        <end position="327"/>
    </location>
</feature>
<dbReference type="AlphaFoldDB" id="A0A8E2QGH3"/>
<evidence type="ECO:0000313" key="3">
    <source>
        <dbReference type="Proteomes" id="UP000235881"/>
    </source>
</evidence>
<organism evidence="2 3">
    <name type="scientific">Stutzerimonas degradans</name>
    <dbReference type="NCBI Taxonomy" id="2968968"/>
    <lineage>
        <taxon>Bacteria</taxon>
        <taxon>Pseudomonadati</taxon>
        <taxon>Pseudomonadota</taxon>
        <taxon>Gammaproteobacteria</taxon>
        <taxon>Pseudomonadales</taxon>
        <taxon>Pseudomonadaceae</taxon>
        <taxon>Stutzerimonas</taxon>
    </lineage>
</organism>
<dbReference type="EMBL" id="POUK01000001">
    <property type="protein sequence ID" value="PNF77926.1"/>
    <property type="molecule type" value="Genomic_DNA"/>
</dbReference>
<dbReference type="RefSeq" id="WP_102827399.1">
    <property type="nucleotide sequence ID" value="NZ_CP065721.1"/>
</dbReference>
<proteinExistence type="predicted"/>
<protein>
    <recommendedName>
        <fullName evidence="4">Lipoprotein</fullName>
    </recommendedName>
</protein>
<sequence length="327" mass="35376">MKKWNLIMLACIPLFASQVCSAATYLGSWDLKGTGKKQTVYQEGASIRVVEAGGDQRNYQIGNLAWSFVDARDTDGKPGLELVVRAGNDLAVISHSTQTLRTYAVGNISWSIVGILELNNKAGEEVVINTYRGIKFIHDATQNYRDIDFNHTGTWALFGIANLGGAGPDLVINMGGGVKLMDPRTYQMRDFNFQGYSAIFSTSQLDSKAGLEVVGRTAGTVYVISGGVKSPRLKEYPATTSSSWAIYGRTADTDGKAGDEIILVMQGLIRIISHAQGYSRDYPIAGGNYSIDSVTDMDGRAGNEIILRDAAGTAFMLNDRTGVLSRM</sequence>
<name>A0A8E2QGH3_9GAMM</name>
<evidence type="ECO:0000313" key="2">
    <source>
        <dbReference type="EMBL" id="PNF77926.1"/>
    </source>
</evidence>
<gene>
    <name evidence="2" type="ORF">CXK95_01125</name>
</gene>
<accession>A0A8E2QGH3</accession>
<feature type="signal peptide" evidence="1">
    <location>
        <begin position="1"/>
        <end position="22"/>
    </location>
</feature>
<dbReference type="Proteomes" id="UP000235881">
    <property type="component" value="Unassembled WGS sequence"/>
</dbReference>
<reference evidence="2 3" key="1">
    <citation type="submission" date="2018-01" db="EMBL/GenBank/DDBJ databases">
        <title>Denitrification phenotypes of diverse strains of Pseudomonas stutzeri.</title>
        <authorList>
            <person name="Milligan D.A."/>
            <person name="Bergaust L."/>
            <person name="Bakken L.R."/>
            <person name="Frostegard A."/>
        </authorList>
    </citation>
    <scope>NUCLEOTIDE SEQUENCE [LARGE SCALE GENOMIC DNA]</scope>
    <source>
        <strain evidence="2 3">DSM 50238</strain>
    </source>
</reference>
<keyword evidence="1" id="KW-0732">Signal</keyword>